<reference evidence="2" key="2">
    <citation type="journal article" date="2023" name="IMA Fungus">
        <title>Comparative genomic study of the Penicillium genus elucidates a diverse pangenome and 15 lateral gene transfer events.</title>
        <authorList>
            <person name="Petersen C."/>
            <person name="Sorensen T."/>
            <person name="Nielsen M.R."/>
            <person name="Sondergaard T.E."/>
            <person name="Sorensen J.L."/>
            <person name="Fitzpatrick D.A."/>
            <person name="Frisvad J.C."/>
            <person name="Nielsen K.L."/>
        </authorList>
    </citation>
    <scope>NUCLEOTIDE SEQUENCE</scope>
    <source>
        <strain evidence="2">IBT 21472</strain>
    </source>
</reference>
<sequence>MDAAPTLVKRDNASDRFSLYVFAIIVGCIAFVLIGCGIYTMYNGNDEEGLKDVPYEQRKYMHEVRQRNLNGLAWTARRPEMIVPVERLNA</sequence>
<organism evidence="2 3">
    <name type="scientific">Penicillium atrosanguineum</name>
    <dbReference type="NCBI Taxonomy" id="1132637"/>
    <lineage>
        <taxon>Eukaryota</taxon>
        <taxon>Fungi</taxon>
        <taxon>Dikarya</taxon>
        <taxon>Ascomycota</taxon>
        <taxon>Pezizomycotina</taxon>
        <taxon>Eurotiomycetes</taxon>
        <taxon>Eurotiomycetidae</taxon>
        <taxon>Eurotiales</taxon>
        <taxon>Aspergillaceae</taxon>
        <taxon>Penicillium</taxon>
    </lineage>
</organism>
<evidence type="ECO:0000313" key="3">
    <source>
        <dbReference type="Proteomes" id="UP001147746"/>
    </source>
</evidence>
<feature type="transmembrane region" description="Helical" evidence="1">
    <location>
        <begin position="20"/>
        <end position="42"/>
    </location>
</feature>
<keyword evidence="1" id="KW-0812">Transmembrane</keyword>
<dbReference type="OrthoDB" id="4159814at2759"/>
<keyword evidence="1" id="KW-0472">Membrane</keyword>
<keyword evidence="1" id="KW-1133">Transmembrane helix</keyword>
<proteinExistence type="predicted"/>
<dbReference type="Proteomes" id="UP001147746">
    <property type="component" value="Unassembled WGS sequence"/>
</dbReference>
<dbReference type="AlphaFoldDB" id="A0A9W9UCK8"/>
<protein>
    <submittedName>
        <fullName evidence="2">Uncharacterized protein</fullName>
    </submittedName>
</protein>
<name>A0A9W9UCK8_9EURO</name>
<reference evidence="2" key="1">
    <citation type="submission" date="2022-12" db="EMBL/GenBank/DDBJ databases">
        <authorList>
            <person name="Petersen C."/>
        </authorList>
    </citation>
    <scope>NUCLEOTIDE SEQUENCE</scope>
    <source>
        <strain evidence="2">IBT 21472</strain>
    </source>
</reference>
<comment type="caution">
    <text evidence="2">The sequence shown here is derived from an EMBL/GenBank/DDBJ whole genome shotgun (WGS) entry which is preliminary data.</text>
</comment>
<gene>
    <name evidence="2" type="ORF">N7476_001394</name>
</gene>
<keyword evidence="3" id="KW-1185">Reference proteome</keyword>
<evidence type="ECO:0000256" key="1">
    <source>
        <dbReference type="SAM" id="Phobius"/>
    </source>
</evidence>
<dbReference type="EMBL" id="JAPZBO010000001">
    <property type="protein sequence ID" value="KAJ5331611.1"/>
    <property type="molecule type" value="Genomic_DNA"/>
</dbReference>
<accession>A0A9W9UCK8</accession>
<evidence type="ECO:0000313" key="2">
    <source>
        <dbReference type="EMBL" id="KAJ5331611.1"/>
    </source>
</evidence>